<dbReference type="PROSITE" id="PS50014">
    <property type="entry name" value="BROMODOMAIN_2"/>
    <property type="match status" value="1"/>
</dbReference>
<accession>A0ABR2IZB1</accession>
<evidence type="ECO:0000259" key="4">
    <source>
        <dbReference type="PROSITE" id="PS50014"/>
    </source>
</evidence>
<reference evidence="5 6" key="1">
    <citation type="submission" date="2024-04" db="EMBL/GenBank/DDBJ databases">
        <title>Tritrichomonas musculus Genome.</title>
        <authorList>
            <person name="Alves-Ferreira E."/>
            <person name="Grigg M."/>
            <person name="Lorenzi H."/>
            <person name="Galac M."/>
        </authorList>
    </citation>
    <scope>NUCLEOTIDE SEQUENCE [LARGE SCALE GENOMIC DNA]</scope>
    <source>
        <strain evidence="5 6">EAF2021</strain>
    </source>
</reference>
<evidence type="ECO:0000313" key="6">
    <source>
        <dbReference type="Proteomes" id="UP001470230"/>
    </source>
</evidence>
<dbReference type="Gene3D" id="1.20.920.10">
    <property type="entry name" value="Bromodomain-like"/>
    <property type="match status" value="1"/>
</dbReference>
<evidence type="ECO:0000256" key="2">
    <source>
        <dbReference type="PROSITE-ProRule" id="PRU00035"/>
    </source>
</evidence>
<feature type="domain" description="Bromo" evidence="4">
    <location>
        <begin position="69"/>
        <end position="141"/>
    </location>
</feature>
<gene>
    <name evidence="5" type="ORF">M9Y10_008878</name>
</gene>
<protein>
    <recommendedName>
        <fullName evidence="4">Bromo domain-containing protein</fullName>
    </recommendedName>
</protein>
<dbReference type="Proteomes" id="UP001470230">
    <property type="component" value="Unassembled WGS sequence"/>
</dbReference>
<evidence type="ECO:0000256" key="3">
    <source>
        <dbReference type="SAM" id="MobiDB-lite"/>
    </source>
</evidence>
<dbReference type="EMBL" id="JAPFFF010000014">
    <property type="protein sequence ID" value="KAK8870965.1"/>
    <property type="molecule type" value="Genomic_DNA"/>
</dbReference>
<dbReference type="PRINTS" id="PR00503">
    <property type="entry name" value="BROMODOMAIN"/>
</dbReference>
<keyword evidence="6" id="KW-1185">Reference proteome</keyword>
<feature type="region of interest" description="Disordered" evidence="3">
    <location>
        <begin position="1"/>
        <end position="20"/>
    </location>
</feature>
<proteinExistence type="predicted"/>
<keyword evidence="1 2" id="KW-0103">Bromodomain</keyword>
<dbReference type="CDD" id="cd04369">
    <property type="entry name" value="Bromodomain"/>
    <property type="match status" value="1"/>
</dbReference>
<name>A0ABR2IZB1_9EUKA</name>
<dbReference type="Pfam" id="PF00439">
    <property type="entry name" value="Bromodomain"/>
    <property type="match status" value="1"/>
</dbReference>
<organism evidence="5 6">
    <name type="scientific">Tritrichomonas musculus</name>
    <dbReference type="NCBI Taxonomy" id="1915356"/>
    <lineage>
        <taxon>Eukaryota</taxon>
        <taxon>Metamonada</taxon>
        <taxon>Parabasalia</taxon>
        <taxon>Tritrichomonadida</taxon>
        <taxon>Tritrichomonadidae</taxon>
        <taxon>Tritrichomonas</taxon>
    </lineage>
</organism>
<dbReference type="InterPro" id="IPR018359">
    <property type="entry name" value="Bromodomain_CS"/>
</dbReference>
<dbReference type="SUPFAM" id="SSF47370">
    <property type="entry name" value="Bromodomain"/>
    <property type="match status" value="1"/>
</dbReference>
<dbReference type="PROSITE" id="PS00633">
    <property type="entry name" value="BROMODOMAIN_1"/>
    <property type="match status" value="1"/>
</dbReference>
<dbReference type="InterPro" id="IPR036427">
    <property type="entry name" value="Bromodomain-like_sf"/>
</dbReference>
<sequence>MSLSADYQYEEDKSEEEEENSYQINSINTQAEHQIKEVSLIKPNITNVFTENQKHFFYNQCQKILDQIMKFENSYFFFQPVDPEKENAPDYYRIIAQPMSIYNVQQKIDHLQYQTPEEFINDMLLIWSNAKLYNPPMHPVYKAADDLSFKFELMAATLPHIVDDQSLNGGFQREVELRFARYRLMKKSHL</sequence>
<dbReference type="InterPro" id="IPR001487">
    <property type="entry name" value="Bromodomain"/>
</dbReference>
<dbReference type="PANTHER" id="PTHR45926">
    <property type="entry name" value="OSJNBA0053K19.4 PROTEIN"/>
    <property type="match status" value="1"/>
</dbReference>
<dbReference type="SMART" id="SM00297">
    <property type="entry name" value="BROMO"/>
    <property type="match status" value="1"/>
</dbReference>
<evidence type="ECO:0000313" key="5">
    <source>
        <dbReference type="EMBL" id="KAK8870965.1"/>
    </source>
</evidence>
<evidence type="ECO:0000256" key="1">
    <source>
        <dbReference type="ARBA" id="ARBA00023117"/>
    </source>
</evidence>
<feature type="compositionally biased region" description="Acidic residues" evidence="3">
    <location>
        <begin position="8"/>
        <end position="20"/>
    </location>
</feature>
<comment type="caution">
    <text evidence="5">The sequence shown here is derived from an EMBL/GenBank/DDBJ whole genome shotgun (WGS) entry which is preliminary data.</text>
</comment>